<gene>
    <name evidence="2" type="ORF">GTP77_23025</name>
</gene>
<keyword evidence="3" id="KW-1185">Reference proteome</keyword>
<accession>A0A7X4HFF8</accession>
<dbReference type="Proteomes" id="UP000450676">
    <property type="component" value="Unassembled WGS sequence"/>
</dbReference>
<comment type="caution">
    <text evidence="2">The sequence shown here is derived from an EMBL/GenBank/DDBJ whole genome shotgun (WGS) entry which is preliminary data.</text>
</comment>
<evidence type="ECO:0000313" key="2">
    <source>
        <dbReference type="EMBL" id="MYN10200.1"/>
    </source>
</evidence>
<evidence type="ECO:0000256" key="1">
    <source>
        <dbReference type="SAM" id="Phobius"/>
    </source>
</evidence>
<keyword evidence="1" id="KW-0812">Transmembrane</keyword>
<protein>
    <submittedName>
        <fullName evidence="2">Uncharacterized protein</fullName>
    </submittedName>
</protein>
<reference evidence="2 3" key="1">
    <citation type="submission" date="2019-12" db="EMBL/GenBank/DDBJ databases">
        <title>Novel species isolated from a subtropical stream in China.</title>
        <authorList>
            <person name="Lu H."/>
        </authorList>
    </citation>
    <scope>NUCLEOTIDE SEQUENCE [LARGE SCALE GENOMIC DNA]</scope>
    <source>
        <strain evidence="2 3">FT127W</strain>
    </source>
</reference>
<dbReference type="AlphaFoldDB" id="A0A7X4HFF8"/>
<feature type="transmembrane region" description="Helical" evidence="1">
    <location>
        <begin position="689"/>
        <end position="707"/>
    </location>
</feature>
<dbReference type="EMBL" id="WWCU01000034">
    <property type="protein sequence ID" value="MYN10200.1"/>
    <property type="molecule type" value="Genomic_DNA"/>
</dbReference>
<evidence type="ECO:0000313" key="3">
    <source>
        <dbReference type="Proteomes" id="UP000450676"/>
    </source>
</evidence>
<keyword evidence="1" id="KW-0472">Membrane</keyword>
<sequence length="716" mass="76246">MNDQMAVQALLSEQPCWWLAPDIAVELNAGARQGGPGTLLVGLGDPEGDGQAVCLNYKGDPGGARSVAALVAGADAARWQAWRARLPSTGAIRTIVVEDFSLDTCCALLLFGAALDGRPLPDTAAWVAYVSAWEGGDCLDGADLSRSAACLLSVLGHSYLPPQAADVARDGYARAGLHACLALMRRMLASQPRPEAGIGYLEGAEYGRALAHLAHERQMYELALRQASRCQLLVDLAGSGRQVLLDALILSEVFPSGVLKVMARADSANSWTRKGYALLALHRPGEAGNGNDMVLSLDPRCGATLEGLWRALEALEAERWAGGRPADAPRALASYRDPANPSRMAPGAPNQPWYDDNGRHTLLAAPKLLDDGTPGSRLDWRADVLPALWRQYFLRPAAALVEALPAQDGAAAAAVTAPPGRAKAVRVLGWNAESAAAQGLHPDLALLETPSFQAWLASHSQAGGPAASPLALPPQDSYEVLRCGAVQVLAHRHGVTLFEGPGARGAAQPLAGVAAAVAAVSAAYSGFLADYADKLAEWTAELGKHHGAAAGRDAEGWGKQMHEVKARALAVIAGGSMLRDDFDENRVSEALQRWWGVSQQRGELLGLIDRIDGMMRHAIAARTEMRQRVYGSVFSALGLGLAANHIWEPIREWLTMNSYEWQLKLFKESPAPDVHELAAIAHQVANYELATVGVVVGFSLLGFILYWRFGIRGESH</sequence>
<keyword evidence="1" id="KW-1133">Transmembrane helix</keyword>
<name>A0A7X4HFF8_9BURK</name>
<organism evidence="2 3">
    <name type="scientific">Pseudoduganella aquatica</name>
    <dbReference type="NCBI Taxonomy" id="2660641"/>
    <lineage>
        <taxon>Bacteria</taxon>
        <taxon>Pseudomonadati</taxon>
        <taxon>Pseudomonadota</taxon>
        <taxon>Betaproteobacteria</taxon>
        <taxon>Burkholderiales</taxon>
        <taxon>Oxalobacteraceae</taxon>
        <taxon>Telluria group</taxon>
        <taxon>Pseudoduganella</taxon>
    </lineage>
</organism>
<dbReference type="RefSeq" id="WP_161074496.1">
    <property type="nucleotide sequence ID" value="NZ_WWCU01000034.1"/>
</dbReference>
<proteinExistence type="predicted"/>